<dbReference type="AlphaFoldDB" id="A0A510URX3"/>
<dbReference type="RefSeq" id="WP_146866655.1">
    <property type="nucleotide sequence ID" value="NZ_BJTZ01000053.1"/>
</dbReference>
<gene>
    <name evidence="1" type="ORF">AFI02nite_40260</name>
</gene>
<sequence length="187" mass="21941">MSRYMFKAECLDLVIEHDSPIPIELNSCLLEYWDCEEAFTAITYNQSSVDERKQCYSLYQYDDSRDLPQLSECYFTHPKHALFELWQGRHLIGMLNMNMSRDEDTLYLSVNAVVLINQEQGKGLGKRLAISVGRIVDHWHQHQDWQNKPTVLIHADLLSECGEGFLLQLAECFEHSERLTLLRDWGW</sequence>
<evidence type="ECO:0008006" key="3">
    <source>
        <dbReference type="Google" id="ProtNLM"/>
    </source>
</evidence>
<dbReference type="EMBL" id="BJTZ01000053">
    <property type="protein sequence ID" value="GEK15990.1"/>
    <property type="molecule type" value="Genomic_DNA"/>
</dbReference>
<evidence type="ECO:0000313" key="2">
    <source>
        <dbReference type="Proteomes" id="UP000321787"/>
    </source>
</evidence>
<comment type="caution">
    <text evidence="1">The sequence shown here is derived from an EMBL/GenBank/DDBJ whole genome shotgun (WGS) entry which is preliminary data.</text>
</comment>
<reference evidence="1 2" key="1">
    <citation type="submission" date="2019-07" db="EMBL/GenBank/DDBJ databases">
        <title>Whole genome shotgun sequence of Aliivibrio fischeri NBRC 101058.</title>
        <authorList>
            <person name="Hosoyama A."/>
            <person name="Uohara A."/>
            <person name="Ohji S."/>
            <person name="Ichikawa N."/>
        </authorList>
    </citation>
    <scope>NUCLEOTIDE SEQUENCE [LARGE SCALE GENOMIC DNA]</scope>
    <source>
        <strain evidence="1 2">NBRC 101058</strain>
    </source>
</reference>
<evidence type="ECO:0000313" key="1">
    <source>
        <dbReference type="EMBL" id="GEK15990.1"/>
    </source>
</evidence>
<dbReference type="Proteomes" id="UP000321787">
    <property type="component" value="Unassembled WGS sequence"/>
</dbReference>
<accession>A0A510URX3</accession>
<protein>
    <recommendedName>
        <fullName evidence="3">GNAT family N-acetyltransferase</fullName>
    </recommendedName>
</protein>
<name>A0A510URX3_ALIFS</name>
<proteinExistence type="predicted"/>
<organism evidence="1 2">
    <name type="scientific">Aliivibrio fischeri</name>
    <name type="common">Vibrio fischeri</name>
    <dbReference type="NCBI Taxonomy" id="668"/>
    <lineage>
        <taxon>Bacteria</taxon>
        <taxon>Pseudomonadati</taxon>
        <taxon>Pseudomonadota</taxon>
        <taxon>Gammaproteobacteria</taxon>
        <taxon>Vibrionales</taxon>
        <taxon>Vibrionaceae</taxon>
        <taxon>Aliivibrio</taxon>
    </lineage>
</organism>